<feature type="region of interest" description="Disordered" evidence="1">
    <location>
        <begin position="416"/>
        <end position="436"/>
    </location>
</feature>
<organism evidence="2 3">
    <name type="scientific">Acropora cervicornis</name>
    <name type="common">Staghorn coral</name>
    <dbReference type="NCBI Taxonomy" id="6130"/>
    <lineage>
        <taxon>Eukaryota</taxon>
        <taxon>Metazoa</taxon>
        <taxon>Cnidaria</taxon>
        <taxon>Anthozoa</taxon>
        <taxon>Hexacorallia</taxon>
        <taxon>Scleractinia</taxon>
        <taxon>Astrocoeniina</taxon>
        <taxon>Acroporidae</taxon>
        <taxon>Acropora</taxon>
    </lineage>
</organism>
<reference evidence="2" key="2">
    <citation type="journal article" date="2023" name="Science">
        <title>Genomic signatures of disease resistance in endangered staghorn corals.</title>
        <authorList>
            <person name="Vollmer S.V."/>
            <person name="Selwyn J.D."/>
            <person name="Despard B.A."/>
            <person name="Roesel C.L."/>
        </authorList>
    </citation>
    <scope>NUCLEOTIDE SEQUENCE</scope>
    <source>
        <strain evidence="2">K2</strain>
    </source>
</reference>
<evidence type="ECO:0000256" key="1">
    <source>
        <dbReference type="SAM" id="MobiDB-lite"/>
    </source>
</evidence>
<accession>A0AAD9PVI0</accession>
<evidence type="ECO:0000313" key="2">
    <source>
        <dbReference type="EMBL" id="KAK2549825.1"/>
    </source>
</evidence>
<dbReference type="AlphaFoldDB" id="A0AAD9PVI0"/>
<evidence type="ECO:0000313" key="3">
    <source>
        <dbReference type="Proteomes" id="UP001249851"/>
    </source>
</evidence>
<gene>
    <name evidence="2" type="ORF">P5673_029647</name>
</gene>
<name>A0AAD9PVI0_ACRCE</name>
<feature type="compositionally biased region" description="Basic residues" evidence="1">
    <location>
        <begin position="601"/>
        <end position="611"/>
    </location>
</feature>
<feature type="compositionally biased region" description="Polar residues" evidence="1">
    <location>
        <begin position="582"/>
        <end position="594"/>
    </location>
</feature>
<dbReference type="EMBL" id="JARQWQ010000120">
    <property type="protein sequence ID" value="KAK2549825.1"/>
    <property type="molecule type" value="Genomic_DNA"/>
</dbReference>
<comment type="caution">
    <text evidence="2">The sequence shown here is derived from an EMBL/GenBank/DDBJ whole genome shotgun (WGS) entry which is preliminary data.</text>
</comment>
<dbReference type="Proteomes" id="UP001249851">
    <property type="component" value="Unassembled WGS sequence"/>
</dbReference>
<sequence>MALTNLEFYSIQSQSAVVHLLHFMLWLTPLDPFFKSGFITLPPDVEVLARDILNPTCVMYESGVTFVAEDGLSHLDLGNVVKLNPKALKKPRLQEELPKRGLLGQDERVSVAEMGSMLSESMMENPPASPKSNGLISLLDDLSPLALCSILFVSQRNGPTIPKVAVSCTDVDARKIGKVLEGNRAEYTIGSEGETPHDGLCIEGDSLYITDTGARALKLISPTKQIANFLKHVRLLYTSHGIHSPPLSLTTATRLLDNATSYFETAVEKAKLNAGGRRTVEGPHGVPSSKTVASIRMTLEALRYVEKELTTVNPAYIEHVNPKSLITSIVGHFNSKMREVILINFLLLSRRLSKEPPTAALTTLPTEEAIMYVPENMVSFEELPDIPRPPKQNSTQQDLSTMRKWAKQYGRSSRQLTVRAKSTKGNPGTLPVTGYGRRGLVANPSSSLSEIRGNLHVDSDTPTSDDEDDFDVDCVPVTMNCVSTITFSKALILLISRDKRVLGPFLLGNLAQDWKPRMLADTVKVHIYAPDPDNCFLLRYEFTGTVKLHQVVCQLKGDEGITYLKEMNEEDYHQCVMQLSRVTTTQPSPAQTEPASGGHTTRGRPLRLPHR</sequence>
<reference evidence="2" key="1">
    <citation type="journal article" date="2023" name="G3 (Bethesda)">
        <title>Whole genome assembly and annotation of the endangered Caribbean coral Acropora cervicornis.</title>
        <authorList>
            <person name="Selwyn J.D."/>
            <person name="Vollmer S.V."/>
        </authorList>
    </citation>
    <scope>NUCLEOTIDE SEQUENCE</scope>
    <source>
        <strain evidence="2">K2</strain>
    </source>
</reference>
<proteinExistence type="predicted"/>
<protein>
    <submittedName>
        <fullName evidence="2">Uncharacterized protein</fullName>
    </submittedName>
</protein>
<feature type="region of interest" description="Disordered" evidence="1">
    <location>
        <begin position="582"/>
        <end position="611"/>
    </location>
</feature>
<keyword evidence="3" id="KW-1185">Reference proteome</keyword>